<dbReference type="GO" id="GO:0005789">
    <property type="term" value="C:endoplasmic reticulum membrane"/>
    <property type="evidence" value="ECO:0007669"/>
    <property type="project" value="UniProtKB-SubCell"/>
</dbReference>
<comment type="caution">
    <text evidence="15">The sequence shown here is derived from an EMBL/GenBank/DDBJ whole genome shotgun (WGS) entry which is preliminary data.</text>
</comment>
<evidence type="ECO:0000256" key="13">
    <source>
        <dbReference type="SAM" id="Phobius"/>
    </source>
</evidence>
<evidence type="ECO:0000256" key="8">
    <source>
        <dbReference type="ARBA" id="ARBA00022824"/>
    </source>
</evidence>
<comment type="pathway">
    <text evidence="2">Protein modification; protein glycosylation.</text>
</comment>
<dbReference type="Gene3D" id="3.90.550.10">
    <property type="entry name" value="Spore Coat Polysaccharide Biosynthesis Protein SpsA, Chain A"/>
    <property type="match status" value="1"/>
</dbReference>
<keyword evidence="11 13" id="KW-0472">Membrane</keyword>
<evidence type="ECO:0000256" key="6">
    <source>
        <dbReference type="ARBA" id="ARBA00022679"/>
    </source>
</evidence>
<keyword evidence="7 13" id="KW-0812">Transmembrane</keyword>
<keyword evidence="9" id="KW-0735">Signal-anchor</keyword>
<comment type="similarity">
    <text evidence="3">Belongs to the glycosyltransferase 2 family.</text>
</comment>
<evidence type="ECO:0000259" key="14">
    <source>
        <dbReference type="Pfam" id="PF00535"/>
    </source>
</evidence>
<dbReference type="PANTHER" id="PTHR10859:SF91">
    <property type="entry name" value="DOLICHYL-PHOSPHATE BETA-GLUCOSYLTRANSFERASE"/>
    <property type="match status" value="1"/>
</dbReference>
<feature type="transmembrane region" description="Helical" evidence="13">
    <location>
        <begin position="6"/>
        <end position="30"/>
    </location>
</feature>
<dbReference type="OrthoDB" id="3784at2759"/>
<keyword evidence="10 13" id="KW-1133">Transmembrane helix</keyword>
<dbReference type="AlphaFoldDB" id="A0A4Z2D2H1"/>
<dbReference type="PANTHER" id="PTHR10859">
    <property type="entry name" value="GLYCOSYL TRANSFERASE"/>
    <property type="match status" value="1"/>
</dbReference>
<dbReference type="EMBL" id="SKCS01000341">
    <property type="protein sequence ID" value="TNN10703.1"/>
    <property type="molecule type" value="Genomic_DNA"/>
</dbReference>
<evidence type="ECO:0000256" key="7">
    <source>
        <dbReference type="ARBA" id="ARBA00022692"/>
    </source>
</evidence>
<evidence type="ECO:0000256" key="9">
    <source>
        <dbReference type="ARBA" id="ARBA00022968"/>
    </source>
</evidence>
<dbReference type="STRING" id="6182.A0A4Z2D2H1"/>
<comment type="catalytic activity">
    <reaction evidence="12">
        <text>a di-trans,poly-cis-dolichyl phosphate + UDP-alpha-D-glucose = a di-trans,poly-cis-dolichyl beta-D-glucosyl phosphate + UDP</text>
        <dbReference type="Rhea" id="RHEA:15401"/>
        <dbReference type="Rhea" id="RHEA-COMP:19498"/>
        <dbReference type="Rhea" id="RHEA-COMP:19502"/>
        <dbReference type="ChEBI" id="CHEBI:57525"/>
        <dbReference type="ChEBI" id="CHEBI:57683"/>
        <dbReference type="ChEBI" id="CHEBI:58223"/>
        <dbReference type="ChEBI" id="CHEBI:58885"/>
        <dbReference type="EC" id="2.4.1.117"/>
    </reaction>
    <physiologicalReaction direction="left-to-right" evidence="12">
        <dbReference type="Rhea" id="RHEA:15402"/>
    </physiologicalReaction>
</comment>
<dbReference type="Proteomes" id="UP000311919">
    <property type="component" value="Unassembled WGS sequence"/>
</dbReference>
<comment type="subcellular location">
    <subcellularLocation>
        <location evidence="1">Endoplasmic reticulum membrane</location>
        <topology evidence="1">Single-pass membrane protein</topology>
    </subcellularLocation>
</comment>
<evidence type="ECO:0000256" key="11">
    <source>
        <dbReference type="ARBA" id="ARBA00023136"/>
    </source>
</evidence>
<keyword evidence="5" id="KW-0328">Glycosyltransferase</keyword>
<keyword evidence="8" id="KW-0256">Endoplasmic reticulum</keyword>
<evidence type="ECO:0000256" key="3">
    <source>
        <dbReference type="ARBA" id="ARBA00006739"/>
    </source>
</evidence>
<evidence type="ECO:0000256" key="12">
    <source>
        <dbReference type="ARBA" id="ARBA00045097"/>
    </source>
</evidence>
<proteinExistence type="inferred from homology"/>
<evidence type="ECO:0000313" key="16">
    <source>
        <dbReference type="Proteomes" id="UP000311919"/>
    </source>
</evidence>
<reference evidence="15 16" key="1">
    <citation type="submission" date="2019-03" db="EMBL/GenBank/DDBJ databases">
        <title>An improved genome assembly of the fluke Schistosoma japonicum.</title>
        <authorList>
            <person name="Hu W."/>
            <person name="Luo F."/>
            <person name="Yin M."/>
            <person name="Mo X."/>
            <person name="Sun C."/>
            <person name="Wu Q."/>
            <person name="Zhu B."/>
            <person name="Xiang M."/>
            <person name="Wang J."/>
            <person name="Wang Y."/>
            <person name="Zhang T."/>
            <person name="Xu B."/>
            <person name="Zheng H."/>
            <person name="Feng Z."/>
        </authorList>
    </citation>
    <scope>NUCLEOTIDE SEQUENCE [LARGE SCALE GENOMIC DNA]</scope>
    <source>
        <strain evidence="15">HuSjv2</strain>
        <tissue evidence="15">Worms</tissue>
    </source>
</reference>
<feature type="domain" description="Glycosyltransferase 2-like" evidence="14">
    <location>
        <begin position="71"/>
        <end position="184"/>
    </location>
</feature>
<dbReference type="InterPro" id="IPR029044">
    <property type="entry name" value="Nucleotide-diphossugar_trans"/>
</dbReference>
<dbReference type="InterPro" id="IPR001173">
    <property type="entry name" value="Glyco_trans_2-like"/>
</dbReference>
<dbReference type="InterPro" id="IPR035518">
    <property type="entry name" value="DPG_synthase"/>
</dbReference>
<evidence type="ECO:0000256" key="10">
    <source>
        <dbReference type="ARBA" id="ARBA00022989"/>
    </source>
</evidence>
<dbReference type="Pfam" id="PF00535">
    <property type="entry name" value="Glycos_transf_2"/>
    <property type="match status" value="1"/>
</dbReference>
<evidence type="ECO:0000256" key="2">
    <source>
        <dbReference type="ARBA" id="ARBA00004922"/>
    </source>
</evidence>
<evidence type="ECO:0000256" key="1">
    <source>
        <dbReference type="ARBA" id="ARBA00004389"/>
    </source>
</evidence>
<dbReference type="GO" id="GO:0004581">
    <property type="term" value="F:dolichyl-phosphate beta-glucosyltransferase activity"/>
    <property type="evidence" value="ECO:0007669"/>
    <property type="project" value="UniProtKB-EC"/>
</dbReference>
<accession>A0A4Z2D2H1</accession>
<dbReference type="EC" id="2.4.1.117" evidence="4"/>
<keyword evidence="6 15" id="KW-0808">Transferase</keyword>
<dbReference type="GO" id="GO:0006487">
    <property type="term" value="P:protein N-linked glycosylation"/>
    <property type="evidence" value="ECO:0007669"/>
    <property type="project" value="TreeGrafter"/>
</dbReference>
<organism evidence="15 16">
    <name type="scientific">Schistosoma japonicum</name>
    <name type="common">Blood fluke</name>
    <dbReference type="NCBI Taxonomy" id="6182"/>
    <lineage>
        <taxon>Eukaryota</taxon>
        <taxon>Metazoa</taxon>
        <taxon>Spiralia</taxon>
        <taxon>Lophotrochozoa</taxon>
        <taxon>Platyhelminthes</taxon>
        <taxon>Trematoda</taxon>
        <taxon>Digenea</taxon>
        <taxon>Strigeidida</taxon>
        <taxon>Schistosomatoidea</taxon>
        <taxon>Schistosomatidae</taxon>
        <taxon>Schistosoma</taxon>
    </lineage>
</organism>
<name>A0A4Z2D2H1_SCHJA</name>
<evidence type="ECO:0000313" key="15">
    <source>
        <dbReference type="EMBL" id="TNN10703.1"/>
    </source>
</evidence>
<dbReference type="CDD" id="cd04188">
    <property type="entry name" value="DPG_synthase"/>
    <property type="match status" value="1"/>
</dbReference>
<dbReference type="SUPFAM" id="SSF53448">
    <property type="entry name" value="Nucleotide-diphospho-sugar transferases"/>
    <property type="match status" value="1"/>
</dbReference>
<evidence type="ECO:0000256" key="5">
    <source>
        <dbReference type="ARBA" id="ARBA00022676"/>
    </source>
</evidence>
<evidence type="ECO:0000256" key="4">
    <source>
        <dbReference type="ARBA" id="ARBA00012583"/>
    </source>
</evidence>
<sequence length="330" mass="38030">MSLELWLLSFISIITTLVIVTFILLIVMYLTTDPYPDLSRSSVEECFYDPEKSEYTKLQFGLTERPDKELSVIIPAYNEAERLPYMLADTLEYLHKRNSSNKKFTFEIIIVNDGSKDHTLETAHKYCKLEGSDTVRVISLDRNRGKGAAVRIGMLSARGRILLFADADGATQFSDIEKLEEALASSVANRWNGGMAVMCGSRAHLEEQAIAKRHPLRNLLMYGFKLFVWLVCVRGIRDTQCGFKLFSRPAARLLFHNLHVERWAFDVDLLYLARHFDMNIVEIPVHWQEIPGNYCTFMYHFVSICSFQSSYVSMKRPLFRFLSITARHLT</sequence>
<gene>
    <name evidence="15" type="ORF">EWB00_005125</name>
</gene>
<protein>
    <recommendedName>
        <fullName evidence="4">dolichyl-phosphate beta-glucosyltransferase</fullName>
        <ecNumber evidence="4">2.4.1.117</ecNumber>
    </recommendedName>
</protein>
<keyword evidence="16" id="KW-1185">Reference proteome</keyword>